<keyword evidence="3" id="KW-1185">Reference proteome</keyword>
<accession>A0AAV7V0Q4</accession>
<feature type="region of interest" description="Disordered" evidence="1">
    <location>
        <begin position="40"/>
        <end position="89"/>
    </location>
</feature>
<dbReference type="EMBL" id="JANPWB010000004">
    <property type="protein sequence ID" value="KAJ1193487.1"/>
    <property type="molecule type" value="Genomic_DNA"/>
</dbReference>
<feature type="compositionally biased region" description="Basic and acidic residues" evidence="1">
    <location>
        <begin position="53"/>
        <end position="77"/>
    </location>
</feature>
<evidence type="ECO:0000313" key="2">
    <source>
        <dbReference type="EMBL" id="KAJ1193487.1"/>
    </source>
</evidence>
<dbReference type="Proteomes" id="UP001066276">
    <property type="component" value="Chromosome 2_2"/>
</dbReference>
<organism evidence="2 3">
    <name type="scientific">Pleurodeles waltl</name>
    <name type="common">Iberian ribbed newt</name>
    <dbReference type="NCBI Taxonomy" id="8319"/>
    <lineage>
        <taxon>Eukaryota</taxon>
        <taxon>Metazoa</taxon>
        <taxon>Chordata</taxon>
        <taxon>Craniata</taxon>
        <taxon>Vertebrata</taxon>
        <taxon>Euteleostomi</taxon>
        <taxon>Amphibia</taxon>
        <taxon>Batrachia</taxon>
        <taxon>Caudata</taxon>
        <taxon>Salamandroidea</taxon>
        <taxon>Salamandridae</taxon>
        <taxon>Pleurodelinae</taxon>
        <taxon>Pleurodeles</taxon>
    </lineage>
</organism>
<gene>
    <name evidence="2" type="ORF">NDU88_002784</name>
</gene>
<dbReference type="AlphaFoldDB" id="A0AAV7V0Q4"/>
<sequence length="89" mass="10246">MSPYECLEMVTHNEQHELHTRNESRFSPIRMSPYEYLEMNGVGGPARPPSYRPDQESPSEVKGRVLEDPSRPPEQELRNMLLLCTGTSE</sequence>
<evidence type="ECO:0000256" key="1">
    <source>
        <dbReference type="SAM" id="MobiDB-lite"/>
    </source>
</evidence>
<name>A0AAV7V0Q4_PLEWA</name>
<evidence type="ECO:0000313" key="3">
    <source>
        <dbReference type="Proteomes" id="UP001066276"/>
    </source>
</evidence>
<protein>
    <submittedName>
        <fullName evidence="2">Uncharacterized protein</fullName>
    </submittedName>
</protein>
<comment type="caution">
    <text evidence="2">The sequence shown here is derived from an EMBL/GenBank/DDBJ whole genome shotgun (WGS) entry which is preliminary data.</text>
</comment>
<proteinExistence type="predicted"/>
<reference evidence="2" key="1">
    <citation type="journal article" date="2022" name="bioRxiv">
        <title>Sequencing and chromosome-scale assembly of the giantPleurodeles waltlgenome.</title>
        <authorList>
            <person name="Brown T."/>
            <person name="Elewa A."/>
            <person name="Iarovenko S."/>
            <person name="Subramanian E."/>
            <person name="Araus A.J."/>
            <person name="Petzold A."/>
            <person name="Susuki M."/>
            <person name="Suzuki K.-i.T."/>
            <person name="Hayashi T."/>
            <person name="Toyoda A."/>
            <person name="Oliveira C."/>
            <person name="Osipova E."/>
            <person name="Leigh N.D."/>
            <person name="Simon A."/>
            <person name="Yun M.H."/>
        </authorList>
    </citation>
    <scope>NUCLEOTIDE SEQUENCE</scope>
    <source>
        <strain evidence="2">20211129_DDA</strain>
        <tissue evidence="2">Liver</tissue>
    </source>
</reference>